<dbReference type="GO" id="GO:0061709">
    <property type="term" value="P:reticulophagy"/>
    <property type="evidence" value="ECO:0007669"/>
    <property type="project" value="TreeGrafter"/>
</dbReference>
<dbReference type="GO" id="GO:0042594">
    <property type="term" value="P:response to starvation"/>
    <property type="evidence" value="ECO:0007669"/>
    <property type="project" value="TreeGrafter"/>
</dbReference>
<dbReference type="GO" id="GO:0005776">
    <property type="term" value="C:autophagosome"/>
    <property type="evidence" value="ECO:0007669"/>
    <property type="project" value="TreeGrafter"/>
</dbReference>
<comment type="subcellular location">
    <subcellularLocation>
        <location evidence="1">Cytoplasm</location>
    </subcellularLocation>
</comment>
<comment type="catalytic activity">
    <reaction evidence="13">
        <text>L-threonyl-[protein] + ATP = O-phospho-L-threonyl-[protein] + ADP + H(+)</text>
        <dbReference type="Rhea" id="RHEA:46608"/>
        <dbReference type="Rhea" id="RHEA-COMP:11060"/>
        <dbReference type="Rhea" id="RHEA-COMP:11605"/>
        <dbReference type="ChEBI" id="CHEBI:15378"/>
        <dbReference type="ChEBI" id="CHEBI:30013"/>
        <dbReference type="ChEBI" id="CHEBI:30616"/>
        <dbReference type="ChEBI" id="CHEBI:61977"/>
        <dbReference type="ChEBI" id="CHEBI:456216"/>
        <dbReference type="EC" id="2.7.11.1"/>
    </reaction>
</comment>
<dbReference type="GO" id="GO:0005829">
    <property type="term" value="C:cytosol"/>
    <property type="evidence" value="ECO:0007669"/>
    <property type="project" value="TreeGrafter"/>
</dbReference>
<dbReference type="SMART" id="SM00220">
    <property type="entry name" value="S_TKc"/>
    <property type="match status" value="1"/>
</dbReference>
<keyword evidence="4" id="KW-0963">Cytoplasm</keyword>
<evidence type="ECO:0000256" key="13">
    <source>
        <dbReference type="ARBA" id="ARBA00047899"/>
    </source>
</evidence>
<feature type="region of interest" description="Disordered" evidence="16">
    <location>
        <begin position="347"/>
        <end position="381"/>
    </location>
</feature>
<evidence type="ECO:0000256" key="5">
    <source>
        <dbReference type="ARBA" id="ARBA00022527"/>
    </source>
</evidence>
<feature type="compositionally biased region" description="Polar residues" evidence="16">
    <location>
        <begin position="364"/>
        <end position="381"/>
    </location>
</feature>
<dbReference type="Proteomes" id="UP000663879">
    <property type="component" value="Unassembled WGS sequence"/>
</dbReference>
<keyword evidence="9" id="KW-0418">Kinase</keyword>
<evidence type="ECO:0000256" key="9">
    <source>
        <dbReference type="ARBA" id="ARBA00022777"/>
    </source>
</evidence>
<dbReference type="SUPFAM" id="SSF56112">
    <property type="entry name" value="Protein kinase-like (PK-like)"/>
    <property type="match status" value="1"/>
</dbReference>
<accession>A0A813WYW0</accession>
<dbReference type="InterPro" id="IPR017441">
    <property type="entry name" value="Protein_kinase_ATP_BS"/>
</dbReference>
<keyword evidence="6" id="KW-0808">Transferase</keyword>
<evidence type="ECO:0000256" key="1">
    <source>
        <dbReference type="ARBA" id="ARBA00004496"/>
    </source>
</evidence>
<proteinExistence type="predicted"/>
<dbReference type="SMART" id="SM00745">
    <property type="entry name" value="MIT"/>
    <property type="match status" value="2"/>
</dbReference>
<evidence type="ECO:0000256" key="3">
    <source>
        <dbReference type="ARBA" id="ARBA00021644"/>
    </source>
</evidence>
<keyword evidence="19" id="KW-1185">Reference proteome</keyword>
<evidence type="ECO:0000313" key="18">
    <source>
        <dbReference type="EMBL" id="CAF0861929.1"/>
    </source>
</evidence>
<keyword evidence="10 15" id="KW-0067">ATP-binding</keyword>
<keyword evidence="7" id="KW-0677">Repeat</keyword>
<sequence>MFNNDTNLVPQLKGFTIEKRLGTGTYASVYKAFNKNRNEFYAIKCIKKSGLNKASTENLLSEIKILKGIKHDFIVQLIDFQWDDNFIYLIMEYCPGGDLSSFIRCRRTIPEKYVRRFVQQIACSLKHLHSIGIAHMDLKPQNILLTSVNNPSLKLADFGFAQYMKETKVSKSLRGSPLYMAPEILKNKVYDSKVDLWSVGVILHEVIFGYAPFISNSLDELELKILDNSPIQIPNNVMLSETCKDLLRRLLQRNPDDRITFANFFNHPFVDLEHMPSSQCLPKAHELLRKAVHSDENKDYFLAQKLYLQSIEYLIPAIQYEKDHQKKQEIRNKAKLYLKRAEEISGLNKPRPSSGEITVDKSKLQTNNFNSPNLSNTLRTPKISNNNNITMSSLTCVSSLSIPVQSSQILNNSSIKKIDLVNLAIDDPQAQNALRLCFDADEKYKIMNTDSYEELYSQYENAISVLLPFLKNMAKDENSNALRKSVENWLSKAEYLKKLINQEQKKNELDQTEVEENIKEDDDRNSYTKNCILQ</sequence>
<evidence type="ECO:0000256" key="2">
    <source>
        <dbReference type="ARBA" id="ARBA00012513"/>
    </source>
</evidence>
<dbReference type="SUPFAM" id="SSF116846">
    <property type="entry name" value="MIT domain"/>
    <property type="match status" value="2"/>
</dbReference>
<dbReference type="GO" id="GO:0010506">
    <property type="term" value="P:regulation of autophagy"/>
    <property type="evidence" value="ECO:0007669"/>
    <property type="project" value="InterPro"/>
</dbReference>
<evidence type="ECO:0000256" key="8">
    <source>
        <dbReference type="ARBA" id="ARBA00022741"/>
    </source>
</evidence>
<dbReference type="Gene3D" id="3.30.200.20">
    <property type="entry name" value="Phosphorylase Kinase, domain 1"/>
    <property type="match status" value="1"/>
</dbReference>
<comment type="caution">
    <text evidence="18">The sequence shown here is derived from an EMBL/GenBank/DDBJ whole genome shotgun (WGS) entry which is preliminary data.</text>
</comment>
<evidence type="ECO:0000313" key="19">
    <source>
        <dbReference type="Proteomes" id="UP000663879"/>
    </source>
</evidence>
<dbReference type="GO" id="GO:0005524">
    <property type="term" value="F:ATP binding"/>
    <property type="evidence" value="ECO:0007669"/>
    <property type="project" value="UniProtKB-UniRule"/>
</dbReference>
<feature type="region of interest" description="Disordered" evidence="16">
    <location>
        <begin position="507"/>
        <end position="534"/>
    </location>
</feature>
<protein>
    <recommendedName>
        <fullName evidence="3">Serine/threonine-protein kinase ULK3</fullName>
        <ecNumber evidence="2">2.7.11.1</ecNumber>
    </recommendedName>
    <alternativeName>
        <fullName evidence="12">Unc-51-like kinase 3</fullName>
    </alternativeName>
</protein>
<name>A0A813WYW0_9BILA</name>
<dbReference type="GO" id="GO:0004674">
    <property type="term" value="F:protein serine/threonine kinase activity"/>
    <property type="evidence" value="ECO:0007669"/>
    <property type="project" value="UniProtKB-KW"/>
</dbReference>
<evidence type="ECO:0000256" key="15">
    <source>
        <dbReference type="PROSITE-ProRule" id="PRU10141"/>
    </source>
</evidence>
<dbReference type="GO" id="GO:0034045">
    <property type="term" value="C:phagophore assembly site membrane"/>
    <property type="evidence" value="ECO:0007669"/>
    <property type="project" value="TreeGrafter"/>
</dbReference>
<dbReference type="InterPro" id="IPR000719">
    <property type="entry name" value="Prot_kinase_dom"/>
</dbReference>
<dbReference type="PROSITE" id="PS00108">
    <property type="entry name" value="PROTEIN_KINASE_ST"/>
    <property type="match status" value="1"/>
</dbReference>
<dbReference type="Pfam" id="PF04212">
    <property type="entry name" value="MIT"/>
    <property type="match status" value="1"/>
</dbReference>
<dbReference type="Pfam" id="PF00069">
    <property type="entry name" value="Pkinase"/>
    <property type="match status" value="1"/>
</dbReference>
<evidence type="ECO:0000256" key="4">
    <source>
        <dbReference type="ARBA" id="ARBA00022490"/>
    </source>
</evidence>
<evidence type="ECO:0000256" key="7">
    <source>
        <dbReference type="ARBA" id="ARBA00022737"/>
    </source>
</evidence>
<evidence type="ECO:0000256" key="14">
    <source>
        <dbReference type="ARBA" id="ARBA00048679"/>
    </source>
</evidence>
<dbReference type="InterPro" id="IPR011009">
    <property type="entry name" value="Kinase-like_dom_sf"/>
</dbReference>
<dbReference type="GO" id="GO:0000422">
    <property type="term" value="P:autophagy of mitochondrion"/>
    <property type="evidence" value="ECO:0007669"/>
    <property type="project" value="TreeGrafter"/>
</dbReference>
<dbReference type="PANTHER" id="PTHR24348:SF65">
    <property type="entry name" value="SERINE_THREONINE-PROTEIN KINASE ULK3"/>
    <property type="match status" value="1"/>
</dbReference>
<evidence type="ECO:0000256" key="11">
    <source>
        <dbReference type="ARBA" id="ARBA00023006"/>
    </source>
</evidence>
<keyword evidence="8 15" id="KW-0547">Nucleotide-binding</keyword>
<dbReference type="GO" id="GO:0034727">
    <property type="term" value="P:piecemeal microautophagy of the nucleus"/>
    <property type="evidence" value="ECO:0007669"/>
    <property type="project" value="TreeGrafter"/>
</dbReference>
<dbReference type="GO" id="GO:0000045">
    <property type="term" value="P:autophagosome assembly"/>
    <property type="evidence" value="ECO:0007669"/>
    <property type="project" value="TreeGrafter"/>
</dbReference>
<dbReference type="EC" id="2.7.11.1" evidence="2"/>
<organism evidence="18 19">
    <name type="scientific">Brachionus calyciflorus</name>
    <dbReference type="NCBI Taxonomy" id="104777"/>
    <lineage>
        <taxon>Eukaryota</taxon>
        <taxon>Metazoa</taxon>
        <taxon>Spiralia</taxon>
        <taxon>Gnathifera</taxon>
        <taxon>Rotifera</taxon>
        <taxon>Eurotatoria</taxon>
        <taxon>Monogononta</taxon>
        <taxon>Pseudotrocha</taxon>
        <taxon>Ploima</taxon>
        <taxon>Brachionidae</taxon>
        <taxon>Brachionus</taxon>
    </lineage>
</organism>
<dbReference type="PROSITE" id="PS00107">
    <property type="entry name" value="PROTEIN_KINASE_ATP"/>
    <property type="match status" value="1"/>
</dbReference>
<dbReference type="Gene3D" id="1.10.510.10">
    <property type="entry name" value="Transferase(Phosphotransferase) domain 1"/>
    <property type="match status" value="1"/>
</dbReference>
<keyword evidence="11" id="KW-0072">Autophagy</keyword>
<evidence type="ECO:0000256" key="12">
    <source>
        <dbReference type="ARBA" id="ARBA00032242"/>
    </source>
</evidence>
<dbReference type="Gene3D" id="1.20.58.80">
    <property type="entry name" value="Phosphotransferase system, lactose/cellobiose-type IIA subunit"/>
    <property type="match status" value="2"/>
</dbReference>
<evidence type="ECO:0000256" key="16">
    <source>
        <dbReference type="SAM" id="MobiDB-lite"/>
    </source>
</evidence>
<dbReference type="FunFam" id="1.10.510.10:FF:000571">
    <property type="entry name" value="Maternal embryonic leucine zipper kinase"/>
    <property type="match status" value="1"/>
</dbReference>
<reference evidence="18" key="1">
    <citation type="submission" date="2021-02" db="EMBL/GenBank/DDBJ databases">
        <authorList>
            <person name="Nowell W R."/>
        </authorList>
    </citation>
    <scope>NUCLEOTIDE SEQUENCE</scope>
    <source>
        <strain evidence="18">Ploen Becks lab</strain>
    </source>
</reference>
<dbReference type="FunFam" id="3.30.200.20:FF:000042">
    <property type="entry name" value="Aurora kinase A"/>
    <property type="match status" value="1"/>
</dbReference>
<dbReference type="OrthoDB" id="346907at2759"/>
<evidence type="ECO:0000256" key="6">
    <source>
        <dbReference type="ARBA" id="ARBA00022679"/>
    </source>
</evidence>
<dbReference type="AlphaFoldDB" id="A0A813WYW0"/>
<dbReference type="InterPro" id="IPR036181">
    <property type="entry name" value="MIT_dom_sf"/>
</dbReference>
<feature type="domain" description="Protein kinase" evidence="17">
    <location>
        <begin position="15"/>
        <end position="270"/>
    </location>
</feature>
<dbReference type="PROSITE" id="PS50011">
    <property type="entry name" value="PROTEIN_KINASE_DOM"/>
    <property type="match status" value="1"/>
</dbReference>
<keyword evidence="5" id="KW-0723">Serine/threonine-protein kinase</keyword>
<evidence type="ECO:0000259" key="17">
    <source>
        <dbReference type="PROSITE" id="PS50011"/>
    </source>
</evidence>
<dbReference type="InterPro" id="IPR045269">
    <property type="entry name" value="Atg1-like"/>
</dbReference>
<gene>
    <name evidence="18" type="ORF">OXX778_LOCUS9487</name>
</gene>
<dbReference type="PANTHER" id="PTHR24348">
    <property type="entry name" value="SERINE/THREONINE-PROTEIN KINASE UNC-51-RELATED"/>
    <property type="match status" value="1"/>
</dbReference>
<comment type="catalytic activity">
    <reaction evidence="14">
        <text>L-seryl-[protein] + ATP = O-phospho-L-seryl-[protein] + ADP + H(+)</text>
        <dbReference type="Rhea" id="RHEA:17989"/>
        <dbReference type="Rhea" id="RHEA-COMP:9863"/>
        <dbReference type="Rhea" id="RHEA-COMP:11604"/>
        <dbReference type="ChEBI" id="CHEBI:15378"/>
        <dbReference type="ChEBI" id="CHEBI:29999"/>
        <dbReference type="ChEBI" id="CHEBI:30616"/>
        <dbReference type="ChEBI" id="CHEBI:83421"/>
        <dbReference type="ChEBI" id="CHEBI:456216"/>
        <dbReference type="EC" id="2.7.11.1"/>
    </reaction>
</comment>
<evidence type="ECO:0000256" key="10">
    <source>
        <dbReference type="ARBA" id="ARBA00022840"/>
    </source>
</evidence>
<dbReference type="InterPro" id="IPR007330">
    <property type="entry name" value="MIT_dom"/>
</dbReference>
<dbReference type="EMBL" id="CAJNOC010001404">
    <property type="protein sequence ID" value="CAF0861929.1"/>
    <property type="molecule type" value="Genomic_DNA"/>
</dbReference>
<feature type="compositionally biased region" description="Acidic residues" evidence="16">
    <location>
        <begin position="510"/>
        <end position="520"/>
    </location>
</feature>
<feature type="binding site" evidence="15">
    <location>
        <position position="48"/>
    </location>
    <ligand>
        <name>ATP</name>
        <dbReference type="ChEBI" id="CHEBI:30616"/>
    </ligand>
</feature>
<dbReference type="InterPro" id="IPR008271">
    <property type="entry name" value="Ser/Thr_kinase_AS"/>
</dbReference>